<organism evidence="3 4">
    <name type="scientific">Sphingorhabdus arenilitoris</name>
    <dbReference type="NCBI Taxonomy" id="1490041"/>
    <lineage>
        <taxon>Bacteria</taxon>
        <taxon>Pseudomonadati</taxon>
        <taxon>Pseudomonadota</taxon>
        <taxon>Alphaproteobacteria</taxon>
        <taxon>Sphingomonadales</taxon>
        <taxon>Sphingomonadaceae</taxon>
        <taxon>Sphingorhabdus</taxon>
    </lineage>
</organism>
<evidence type="ECO:0000256" key="1">
    <source>
        <dbReference type="ARBA" id="ARBA00007435"/>
    </source>
</evidence>
<reference evidence="4" key="1">
    <citation type="journal article" date="2019" name="Int. J. Syst. Evol. Microbiol.">
        <title>The Global Catalogue of Microorganisms (GCM) 10K type strain sequencing project: providing services to taxonomists for standard genome sequencing and annotation.</title>
        <authorList>
            <consortium name="The Broad Institute Genomics Platform"/>
            <consortium name="The Broad Institute Genome Sequencing Center for Infectious Disease"/>
            <person name="Wu L."/>
            <person name="Ma J."/>
        </authorList>
    </citation>
    <scope>NUCLEOTIDE SEQUENCE [LARGE SCALE GENOMIC DNA]</scope>
    <source>
        <strain evidence="4">CECT 8531</strain>
    </source>
</reference>
<dbReference type="EMBL" id="JBHSDH010000013">
    <property type="protein sequence ID" value="MFC4293272.1"/>
    <property type="molecule type" value="Genomic_DNA"/>
</dbReference>
<dbReference type="InterPro" id="IPR000305">
    <property type="entry name" value="GIY-YIG_endonuc"/>
</dbReference>
<dbReference type="Proteomes" id="UP001595887">
    <property type="component" value="Unassembled WGS sequence"/>
</dbReference>
<accession>A0ABV8RK32</accession>
<dbReference type="Gene3D" id="3.40.1440.10">
    <property type="entry name" value="GIY-YIG endonuclease"/>
    <property type="match status" value="1"/>
</dbReference>
<gene>
    <name evidence="3" type="ORF">ACFOWX_12680</name>
</gene>
<dbReference type="SUPFAM" id="SSF82771">
    <property type="entry name" value="GIY-YIG endonuclease"/>
    <property type="match status" value="1"/>
</dbReference>
<protein>
    <submittedName>
        <fullName evidence="3">GIY-YIG nuclease family protein</fullName>
    </submittedName>
</protein>
<comment type="similarity">
    <text evidence="1">Belongs to the UPF0213 family.</text>
</comment>
<dbReference type="Pfam" id="PF01541">
    <property type="entry name" value="GIY-YIG"/>
    <property type="match status" value="1"/>
</dbReference>
<dbReference type="CDD" id="cd10448">
    <property type="entry name" value="GIY-YIG_unchar_3"/>
    <property type="match status" value="1"/>
</dbReference>
<feature type="domain" description="GIY-YIG" evidence="2">
    <location>
        <begin position="5"/>
        <end position="82"/>
    </location>
</feature>
<name>A0ABV8RK32_9SPHN</name>
<dbReference type="PROSITE" id="PS50164">
    <property type="entry name" value="GIY_YIG"/>
    <property type="match status" value="1"/>
</dbReference>
<dbReference type="PANTHER" id="PTHR34477:SF5">
    <property type="entry name" value="BSL5627 PROTEIN"/>
    <property type="match status" value="1"/>
</dbReference>
<evidence type="ECO:0000259" key="2">
    <source>
        <dbReference type="PROSITE" id="PS50164"/>
    </source>
</evidence>
<comment type="caution">
    <text evidence="3">The sequence shown here is derived from an EMBL/GenBank/DDBJ whole genome shotgun (WGS) entry which is preliminary data.</text>
</comment>
<proteinExistence type="inferred from homology"/>
<evidence type="ECO:0000313" key="3">
    <source>
        <dbReference type="EMBL" id="MFC4293272.1"/>
    </source>
</evidence>
<dbReference type="RefSeq" id="WP_381424673.1">
    <property type="nucleotide sequence ID" value="NZ_JBHSDH010000013.1"/>
</dbReference>
<keyword evidence="4" id="KW-1185">Reference proteome</keyword>
<evidence type="ECO:0000313" key="4">
    <source>
        <dbReference type="Proteomes" id="UP001595887"/>
    </source>
</evidence>
<dbReference type="PANTHER" id="PTHR34477">
    <property type="entry name" value="UPF0213 PROTEIN YHBQ"/>
    <property type="match status" value="1"/>
</dbReference>
<dbReference type="InterPro" id="IPR050190">
    <property type="entry name" value="UPF0213_domain"/>
</dbReference>
<dbReference type="InterPro" id="IPR035901">
    <property type="entry name" value="GIY-YIG_endonuc_sf"/>
</dbReference>
<sequence length="107" mass="12847">MKRDFQPVVYMMASRKYGTIYAGVTSNLTQRVQQHRENVFEGFSKDKNTKMLVWYEQHMTMETAIIREKQTKKWNRQWKINLIEAENPDWRDLAVDFGFPPSWTLGK</sequence>